<feature type="transmembrane region" description="Helical" evidence="6">
    <location>
        <begin position="436"/>
        <end position="455"/>
    </location>
</feature>
<dbReference type="EMBL" id="JARJLG010000331">
    <property type="protein sequence ID" value="KAJ7716468.1"/>
    <property type="molecule type" value="Genomic_DNA"/>
</dbReference>
<dbReference type="Pfam" id="PF07690">
    <property type="entry name" value="MFS_1"/>
    <property type="match status" value="1"/>
</dbReference>
<feature type="transmembrane region" description="Helical" evidence="6">
    <location>
        <begin position="155"/>
        <end position="178"/>
    </location>
</feature>
<dbReference type="GO" id="GO:0016020">
    <property type="term" value="C:membrane"/>
    <property type="evidence" value="ECO:0007669"/>
    <property type="project" value="UniProtKB-SubCell"/>
</dbReference>
<dbReference type="InterPro" id="IPR020846">
    <property type="entry name" value="MFS_dom"/>
</dbReference>
<feature type="domain" description="Major facilitator superfamily (MFS) profile" evidence="7">
    <location>
        <begin position="27"/>
        <end position="463"/>
    </location>
</feature>
<dbReference type="PANTHER" id="PTHR23504">
    <property type="entry name" value="MAJOR FACILITATOR SUPERFAMILY DOMAIN-CONTAINING PROTEIN 10"/>
    <property type="match status" value="1"/>
</dbReference>
<sequence length="467" mass="50809">MPEDIDEETALLSKRGSKSRTPLPTFQLSVIMLIQICEPIASQSIYPYINQLVSELDITGGDEKKVGYYACESLFFLTEAMTVLQWSRASDHFGRKPILLIGLFGTGLSIFCFGLSRTFWALVASRCLCGLLSGNIGVMKSAVGDLTDRTNRADAFSYIPIVWAIGASLGPLAGGALARPHDRFPEIFSGTFWRDFPYLLPCIATGSFVFLSCYVVLIFFKETAPSGNQKSWVQARDEDEGIMQKDHKCTGPLPLRALLLFPVIISISNYAALAFLSTTLACLLPLFLAMKIEIGGLGLPPPAIGFILSAYGLTTGLFQFLFSARLVRRFGEKRVFATGMIACLPVFVLLPIMSMIARRSGLTIVIWALVGCVLVLGAILDTSFVAIFVFITASAPKSSRGTVNGLSQTYAALARAIAPALSTSLFSLSVQHNLLGGYFIYFVFLVISGLSLVLAESLPDQVWDDFE</sequence>
<gene>
    <name evidence="8" type="ORF">DFH07DRAFT_872623</name>
</gene>
<evidence type="ECO:0000256" key="5">
    <source>
        <dbReference type="ARBA" id="ARBA00023136"/>
    </source>
</evidence>
<dbReference type="InterPro" id="IPR036259">
    <property type="entry name" value="MFS_trans_sf"/>
</dbReference>
<dbReference type="SUPFAM" id="SSF103473">
    <property type="entry name" value="MFS general substrate transporter"/>
    <property type="match status" value="1"/>
</dbReference>
<dbReference type="Gene3D" id="1.20.1250.20">
    <property type="entry name" value="MFS general substrate transporter like domains"/>
    <property type="match status" value="1"/>
</dbReference>
<keyword evidence="3 6" id="KW-0812">Transmembrane</keyword>
<dbReference type="PANTHER" id="PTHR23504:SF15">
    <property type="entry name" value="MAJOR FACILITATOR SUPERFAMILY (MFS) PROFILE DOMAIN-CONTAINING PROTEIN"/>
    <property type="match status" value="1"/>
</dbReference>
<evidence type="ECO:0000256" key="3">
    <source>
        <dbReference type="ARBA" id="ARBA00022692"/>
    </source>
</evidence>
<evidence type="ECO:0000256" key="2">
    <source>
        <dbReference type="ARBA" id="ARBA00022448"/>
    </source>
</evidence>
<keyword evidence="2" id="KW-0813">Transport</keyword>
<feature type="transmembrane region" description="Helical" evidence="6">
    <location>
        <begin position="257"/>
        <end position="290"/>
    </location>
</feature>
<feature type="transmembrane region" description="Helical" evidence="6">
    <location>
        <begin position="98"/>
        <end position="116"/>
    </location>
</feature>
<comment type="subcellular location">
    <subcellularLocation>
        <location evidence="1">Membrane</location>
        <topology evidence="1">Multi-pass membrane protein</topology>
    </subcellularLocation>
</comment>
<evidence type="ECO:0000256" key="4">
    <source>
        <dbReference type="ARBA" id="ARBA00022989"/>
    </source>
</evidence>
<evidence type="ECO:0000313" key="9">
    <source>
        <dbReference type="Proteomes" id="UP001215280"/>
    </source>
</evidence>
<keyword evidence="9" id="KW-1185">Reference proteome</keyword>
<dbReference type="InterPro" id="IPR011701">
    <property type="entry name" value="MFS"/>
</dbReference>
<protein>
    <submittedName>
        <fullName evidence="8">Major facilitator superfamily domain-containing protein</fullName>
    </submittedName>
</protein>
<dbReference type="AlphaFoldDB" id="A0AAD7HAP6"/>
<accession>A0AAD7HAP6</accession>
<comment type="caution">
    <text evidence="8">The sequence shown here is derived from an EMBL/GenBank/DDBJ whole genome shotgun (WGS) entry which is preliminary data.</text>
</comment>
<dbReference type="Proteomes" id="UP001215280">
    <property type="component" value="Unassembled WGS sequence"/>
</dbReference>
<name>A0AAD7HAP6_9AGAR</name>
<dbReference type="GO" id="GO:0022857">
    <property type="term" value="F:transmembrane transporter activity"/>
    <property type="evidence" value="ECO:0007669"/>
    <property type="project" value="InterPro"/>
</dbReference>
<dbReference type="PROSITE" id="PS50850">
    <property type="entry name" value="MFS"/>
    <property type="match status" value="1"/>
</dbReference>
<feature type="transmembrane region" description="Helical" evidence="6">
    <location>
        <begin position="364"/>
        <end position="391"/>
    </location>
</feature>
<feature type="transmembrane region" description="Helical" evidence="6">
    <location>
        <begin position="302"/>
        <end position="323"/>
    </location>
</feature>
<evidence type="ECO:0000256" key="1">
    <source>
        <dbReference type="ARBA" id="ARBA00004141"/>
    </source>
</evidence>
<evidence type="ECO:0000313" key="8">
    <source>
        <dbReference type="EMBL" id="KAJ7716468.1"/>
    </source>
</evidence>
<evidence type="ECO:0000256" key="6">
    <source>
        <dbReference type="SAM" id="Phobius"/>
    </source>
</evidence>
<keyword evidence="5 6" id="KW-0472">Membrane</keyword>
<evidence type="ECO:0000259" key="7">
    <source>
        <dbReference type="PROSITE" id="PS50850"/>
    </source>
</evidence>
<feature type="transmembrane region" description="Helical" evidence="6">
    <location>
        <begin position="198"/>
        <end position="220"/>
    </location>
</feature>
<organism evidence="8 9">
    <name type="scientific">Mycena maculata</name>
    <dbReference type="NCBI Taxonomy" id="230809"/>
    <lineage>
        <taxon>Eukaryota</taxon>
        <taxon>Fungi</taxon>
        <taxon>Dikarya</taxon>
        <taxon>Basidiomycota</taxon>
        <taxon>Agaricomycotina</taxon>
        <taxon>Agaricomycetes</taxon>
        <taxon>Agaricomycetidae</taxon>
        <taxon>Agaricales</taxon>
        <taxon>Marasmiineae</taxon>
        <taxon>Mycenaceae</taxon>
        <taxon>Mycena</taxon>
    </lineage>
</organism>
<reference evidence="8" key="1">
    <citation type="submission" date="2023-03" db="EMBL/GenBank/DDBJ databases">
        <title>Massive genome expansion in bonnet fungi (Mycena s.s.) driven by repeated elements and novel gene families across ecological guilds.</title>
        <authorList>
            <consortium name="Lawrence Berkeley National Laboratory"/>
            <person name="Harder C.B."/>
            <person name="Miyauchi S."/>
            <person name="Viragh M."/>
            <person name="Kuo A."/>
            <person name="Thoen E."/>
            <person name="Andreopoulos B."/>
            <person name="Lu D."/>
            <person name="Skrede I."/>
            <person name="Drula E."/>
            <person name="Henrissat B."/>
            <person name="Morin E."/>
            <person name="Kohler A."/>
            <person name="Barry K."/>
            <person name="LaButti K."/>
            <person name="Morin E."/>
            <person name="Salamov A."/>
            <person name="Lipzen A."/>
            <person name="Mereny Z."/>
            <person name="Hegedus B."/>
            <person name="Baldrian P."/>
            <person name="Stursova M."/>
            <person name="Weitz H."/>
            <person name="Taylor A."/>
            <person name="Grigoriev I.V."/>
            <person name="Nagy L.G."/>
            <person name="Martin F."/>
            <person name="Kauserud H."/>
        </authorList>
    </citation>
    <scope>NUCLEOTIDE SEQUENCE</scope>
    <source>
        <strain evidence="8">CBHHK188m</strain>
    </source>
</reference>
<feature type="transmembrane region" description="Helical" evidence="6">
    <location>
        <begin position="335"/>
        <end position="358"/>
    </location>
</feature>
<keyword evidence="4 6" id="KW-1133">Transmembrane helix</keyword>
<dbReference type="InterPro" id="IPR001958">
    <property type="entry name" value="Tet-R_TetA/multi-R_MdtG-like"/>
</dbReference>
<dbReference type="PRINTS" id="PR01035">
    <property type="entry name" value="TCRTETA"/>
</dbReference>
<proteinExistence type="predicted"/>